<organism evidence="6 7">
    <name type="scientific">Elysia chlorotica</name>
    <name type="common">Eastern emerald elysia</name>
    <name type="synonym">Sea slug</name>
    <dbReference type="NCBI Taxonomy" id="188477"/>
    <lineage>
        <taxon>Eukaryota</taxon>
        <taxon>Metazoa</taxon>
        <taxon>Spiralia</taxon>
        <taxon>Lophotrochozoa</taxon>
        <taxon>Mollusca</taxon>
        <taxon>Gastropoda</taxon>
        <taxon>Heterobranchia</taxon>
        <taxon>Euthyneura</taxon>
        <taxon>Panpulmonata</taxon>
        <taxon>Sacoglossa</taxon>
        <taxon>Placobranchoidea</taxon>
        <taxon>Plakobranchidae</taxon>
        <taxon>Elysia</taxon>
    </lineage>
</organism>
<dbReference type="GO" id="GO:0005524">
    <property type="term" value="F:ATP binding"/>
    <property type="evidence" value="ECO:0007669"/>
    <property type="project" value="InterPro"/>
</dbReference>
<evidence type="ECO:0000256" key="1">
    <source>
        <dbReference type="ARBA" id="ARBA00022692"/>
    </source>
</evidence>
<dbReference type="AlphaFoldDB" id="A0A3S1BIN8"/>
<feature type="compositionally biased region" description="Basic and acidic residues" evidence="4">
    <location>
        <begin position="64"/>
        <end position="77"/>
    </location>
</feature>
<dbReference type="STRING" id="188477.A0A3S1BIN8"/>
<comment type="caution">
    <text evidence="6">The sequence shown here is derived from an EMBL/GenBank/DDBJ whole genome shotgun (WGS) entry which is preliminary data.</text>
</comment>
<evidence type="ECO:0000256" key="3">
    <source>
        <dbReference type="ARBA" id="ARBA00023136"/>
    </source>
</evidence>
<keyword evidence="3 5" id="KW-0472">Membrane</keyword>
<dbReference type="Gene3D" id="1.20.1560.10">
    <property type="entry name" value="ABC transporter type 1, transmembrane domain"/>
    <property type="match status" value="1"/>
</dbReference>
<evidence type="ECO:0000313" key="6">
    <source>
        <dbReference type="EMBL" id="RUS84565.1"/>
    </source>
</evidence>
<name>A0A3S1BIN8_ELYCH</name>
<evidence type="ECO:0008006" key="8">
    <source>
        <dbReference type="Google" id="ProtNLM"/>
    </source>
</evidence>
<keyword evidence="1 5" id="KW-0812">Transmembrane</keyword>
<accession>A0A3S1BIN8</accession>
<feature type="compositionally biased region" description="Polar residues" evidence="4">
    <location>
        <begin position="51"/>
        <end position="63"/>
    </location>
</feature>
<evidence type="ECO:0000256" key="4">
    <source>
        <dbReference type="SAM" id="MobiDB-lite"/>
    </source>
</evidence>
<evidence type="ECO:0000313" key="7">
    <source>
        <dbReference type="Proteomes" id="UP000271974"/>
    </source>
</evidence>
<dbReference type="EMBL" id="RQTK01000201">
    <property type="protein sequence ID" value="RUS84565.1"/>
    <property type="molecule type" value="Genomic_DNA"/>
</dbReference>
<dbReference type="GO" id="GO:0016020">
    <property type="term" value="C:membrane"/>
    <property type="evidence" value="ECO:0007669"/>
    <property type="project" value="InterPro"/>
</dbReference>
<reference evidence="6 7" key="1">
    <citation type="submission" date="2019-01" db="EMBL/GenBank/DDBJ databases">
        <title>A draft genome assembly of the solar-powered sea slug Elysia chlorotica.</title>
        <authorList>
            <person name="Cai H."/>
            <person name="Li Q."/>
            <person name="Fang X."/>
            <person name="Li J."/>
            <person name="Curtis N.E."/>
            <person name="Altenburger A."/>
            <person name="Shibata T."/>
            <person name="Feng M."/>
            <person name="Maeda T."/>
            <person name="Schwartz J.A."/>
            <person name="Shigenobu S."/>
            <person name="Lundholm N."/>
            <person name="Nishiyama T."/>
            <person name="Yang H."/>
            <person name="Hasebe M."/>
            <person name="Li S."/>
            <person name="Pierce S.K."/>
            <person name="Wang J."/>
        </authorList>
    </citation>
    <scope>NUCLEOTIDE SEQUENCE [LARGE SCALE GENOMIC DNA]</scope>
    <source>
        <strain evidence="6">EC2010</strain>
        <tissue evidence="6">Whole organism of an adult</tissue>
    </source>
</reference>
<dbReference type="Proteomes" id="UP000271974">
    <property type="component" value="Unassembled WGS sequence"/>
</dbReference>
<protein>
    <recommendedName>
        <fullName evidence="8">ABC transmembrane type-1 domain-containing protein</fullName>
    </recommendedName>
</protein>
<feature type="region of interest" description="Disordered" evidence="4">
    <location>
        <begin position="1"/>
        <end position="27"/>
    </location>
</feature>
<keyword evidence="7" id="KW-1185">Reference proteome</keyword>
<evidence type="ECO:0000256" key="2">
    <source>
        <dbReference type="ARBA" id="ARBA00022989"/>
    </source>
</evidence>
<gene>
    <name evidence="6" type="ORF">EGW08_007660</name>
</gene>
<sequence>MDGEEKKSYSLSKGNKNMSSNGNGVALEGAYTGTNGVDAMTSIELQAVNGSSGSNVTNGTNGHNKVDPEDVEIKTGKKKKEADPVTGVFEVFRFSDWKDRVMMVLGSIAAAANGAALPAMIIIFGEMIETFVDTGILSDFLDDIPGFLANASLTKDEIFKDVNLLLVKCGELSDFYGGNKTCQEINIEDRILDEMTTYAIYYS</sequence>
<keyword evidence="2 5" id="KW-1133">Transmembrane helix</keyword>
<evidence type="ECO:0000256" key="5">
    <source>
        <dbReference type="SAM" id="Phobius"/>
    </source>
</evidence>
<feature type="non-terminal residue" evidence="6">
    <location>
        <position position="203"/>
    </location>
</feature>
<proteinExistence type="predicted"/>
<feature type="region of interest" description="Disordered" evidence="4">
    <location>
        <begin position="51"/>
        <end position="77"/>
    </location>
</feature>
<feature type="compositionally biased region" description="Low complexity" evidence="4">
    <location>
        <begin position="10"/>
        <end position="24"/>
    </location>
</feature>
<dbReference type="OrthoDB" id="6500128at2759"/>
<dbReference type="InterPro" id="IPR036640">
    <property type="entry name" value="ABC1_TM_sf"/>
</dbReference>
<feature type="transmembrane region" description="Helical" evidence="5">
    <location>
        <begin position="101"/>
        <end position="124"/>
    </location>
</feature>